<feature type="region of interest" description="Disordered" evidence="1">
    <location>
        <begin position="1"/>
        <end position="107"/>
    </location>
</feature>
<accession>A0A553PA86</accession>
<organism evidence="2 3">
    <name type="scientific">Tigriopus californicus</name>
    <name type="common">Marine copepod</name>
    <dbReference type="NCBI Taxonomy" id="6832"/>
    <lineage>
        <taxon>Eukaryota</taxon>
        <taxon>Metazoa</taxon>
        <taxon>Ecdysozoa</taxon>
        <taxon>Arthropoda</taxon>
        <taxon>Crustacea</taxon>
        <taxon>Multicrustacea</taxon>
        <taxon>Hexanauplia</taxon>
        <taxon>Copepoda</taxon>
        <taxon>Harpacticoida</taxon>
        <taxon>Harpacticidae</taxon>
        <taxon>Tigriopus</taxon>
    </lineage>
</organism>
<evidence type="ECO:0000313" key="3">
    <source>
        <dbReference type="Proteomes" id="UP000318571"/>
    </source>
</evidence>
<dbReference type="Proteomes" id="UP000318571">
    <property type="component" value="Chromosome 2"/>
</dbReference>
<sequence>MADNPMESFADAIKRASNGFDGTLSDTRRPSSTSNRRGNHGSMEHSSDEGYRDFGYDMNDSSERKSHRSFSGSSSSMNHNHMGSSHASSMHTQLSSKSSFNNEDTGMMVQQGFGDQEQHQQSYSYSTEAPYQSQTRCYPYYENHPIDKCENYTEKICRTSQKEHCKDVPDKNCKAIVSSGQIRKCFNVTEIICSLKEDIKYEVIQVPYAIQKCHKVPQKVCDIVYETVLKTREANPCLRVENPKCINKNYPVYDRTCKSTTYFDCDTYYYGQGASITYCRKQPDTKCYQTPRSVTQQRCYHKPEKVCEKLSLRIPSIKSKKNCHTEYKKVCALEEHAEPKQVKKYIYQKTCRKVPRSICENTDVKKLVPSCVKTTRKSCNYKPVQKCESIPRKYCYKIYKKVRKDKCEPYVEPTTPRAYPAEIPGDSSYQSMADEQNSYNGMDMTGGSNDMAMDNAMSYSAKESMGSSMSGFEHSPSMPSYKSGY</sequence>
<proteinExistence type="predicted"/>
<feature type="compositionally biased region" description="Basic and acidic residues" evidence="1">
    <location>
        <begin position="42"/>
        <end position="55"/>
    </location>
</feature>
<keyword evidence="3" id="KW-1185">Reference proteome</keyword>
<feature type="compositionally biased region" description="Low complexity" evidence="1">
    <location>
        <begin position="69"/>
        <end position="91"/>
    </location>
</feature>
<dbReference type="EMBL" id="VCGU01000005">
    <property type="protein sequence ID" value="TRY74597.1"/>
    <property type="molecule type" value="Genomic_DNA"/>
</dbReference>
<evidence type="ECO:0000313" key="2">
    <source>
        <dbReference type="EMBL" id="TRY74597.1"/>
    </source>
</evidence>
<gene>
    <name evidence="2" type="ORF">TCAL_00597</name>
</gene>
<feature type="compositionally biased region" description="Polar residues" evidence="1">
    <location>
        <begin position="92"/>
        <end position="104"/>
    </location>
</feature>
<comment type="caution">
    <text evidence="2">The sequence shown here is derived from an EMBL/GenBank/DDBJ whole genome shotgun (WGS) entry which is preliminary data.</text>
</comment>
<name>A0A553PA86_TIGCA</name>
<feature type="region of interest" description="Disordered" evidence="1">
    <location>
        <begin position="465"/>
        <end position="485"/>
    </location>
</feature>
<protein>
    <submittedName>
        <fullName evidence="2">Uncharacterized protein</fullName>
    </submittedName>
</protein>
<evidence type="ECO:0000256" key="1">
    <source>
        <dbReference type="SAM" id="MobiDB-lite"/>
    </source>
</evidence>
<dbReference type="AlphaFoldDB" id="A0A553PA86"/>
<reference evidence="2 3" key="1">
    <citation type="journal article" date="2018" name="Nat. Ecol. Evol.">
        <title>Genomic signatures of mitonuclear coevolution across populations of Tigriopus californicus.</title>
        <authorList>
            <person name="Barreto F.S."/>
            <person name="Watson E.T."/>
            <person name="Lima T.G."/>
            <person name="Willett C.S."/>
            <person name="Edmands S."/>
            <person name="Li W."/>
            <person name="Burton R.S."/>
        </authorList>
    </citation>
    <scope>NUCLEOTIDE SEQUENCE [LARGE SCALE GENOMIC DNA]</scope>
    <source>
        <strain evidence="2 3">San Diego</strain>
    </source>
</reference>